<evidence type="ECO:0000256" key="1">
    <source>
        <dbReference type="SAM" id="Coils"/>
    </source>
</evidence>
<dbReference type="EMBL" id="AZCK01000003">
    <property type="protein sequence ID" value="KRK24309.1"/>
    <property type="molecule type" value="Genomic_DNA"/>
</dbReference>
<accession>A0A0R1FQY1</accession>
<dbReference type="GeneID" id="66348288"/>
<keyword evidence="1" id="KW-0175">Coiled coil</keyword>
<dbReference type="RefSeq" id="WP_054449578.1">
    <property type="nucleotide sequence ID" value="NZ_AZCK01000003.1"/>
</dbReference>
<dbReference type="Proteomes" id="UP000051794">
    <property type="component" value="Unassembled WGS sequence"/>
</dbReference>
<gene>
    <name evidence="2" type="ORF">FD43_GL001121</name>
</gene>
<reference evidence="2 3" key="1">
    <citation type="journal article" date="2015" name="Genome Announc.">
        <title>Expanding the biotechnology potential of lactobacilli through comparative genomics of 213 strains and associated genera.</title>
        <authorList>
            <person name="Sun Z."/>
            <person name="Harris H.M."/>
            <person name="McCann A."/>
            <person name="Guo C."/>
            <person name="Argimon S."/>
            <person name="Zhang W."/>
            <person name="Yang X."/>
            <person name="Jeffery I.B."/>
            <person name="Cooney J.C."/>
            <person name="Kagawa T.F."/>
            <person name="Liu W."/>
            <person name="Song Y."/>
            <person name="Salvetti E."/>
            <person name="Wrobel A."/>
            <person name="Rasinkangas P."/>
            <person name="Parkhill J."/>
            <person name="Rea M.C."/>
            <person name="O'Sullivan O."/>
            <person name="Ritari J."/>
            <person name="Douillard F.P."/>
            <person name="Paul Ross R."/>
            <person name="Yang R."/>
            <person name="Briner A.E."/>
            <person name="Felis G.E."/>
            <person name="de Vos W.M."/>
            <person name="Barrangou R."/>
            <person name="Klaenhammer T.R."/>
            <person name="Caufield P.W."/>
            <person name="Cui Y."/>
            <person name="Zhang H."/>
            <person name="O'Toole P.W."/>
        </authorList>
    </citation>
    <scope>NUCLEOTIDE SEQUENCE [LARGE SCALE GENOMIC DNA]</scope>
    <source>
        <strain evidence="2 3">DSM 12361</strain>
    </source>
</reference>
<comment type="caution">
    <text evidence="2">The sequence shown here is derived from an EMBL/GenBank/DDBJ whole genome shotgun (WGS) entry which is preliminary data.</text>
</comment>
<evidence type="ECO:0000313" key="3">
    <source>
        <dbReference type="Proteomes" id="UP000051794"/>
    </source>
</evidence>
<dbReference type="PATRIC" id="fig|1423768.3.peg.142"/>
<name>A0A0R1FQY1_9LACO</name>
<evidence type="ECO:0000313" key="2">
    <source>
        <dbReference type="EMBL" id="KRK24309.1"/>
    </source>
</evidence>
<dbReference type="AlphaFoldDB" id="A0A0R1FQY1"/>
<protein>
    <submittedName>
        <fullName evidence="2">Uncharacterized protein</fullName>
    </submittedName>
</protein>
<proteinExistence type="predicted"/>
<sequence>MDSSSKNKSLIILGNGADLYCKLNTTFKDFLTQKNNNNISNIYESLKAIKICDLSLKNIFLTSTYEIKNHKFLQKIYRFPIYKLLNKNISIDSFLDGEFNQDNSNPKEIEETKNKIKQEINKVIETLETTMKDISEMNFWEILLILMDQTNGSWYDIETCIRDFLTMQSFLSEPDKSAIEYIHDSIRDLNSEEFFSLNEINNYSPLNNFNFRFIIYVIINKIINDDNSRKLCLTTIQYQSFLLDELHEFENKFSDFVISEIDKKNKSRNIYYILMNNLISSLIDLSYNDKANILSFNYTSVNTNDKLVDKFKHIHGGIYLKGEKSGNINKSNVIFGIDSNTFFPIKLSQKSIDLIYPFTKTQRVIELSTDYKKESKHVNVIENNINEIVFFGHSLGESDYSYFISIFDYYKLHDSKIKLKFVFNPKRNNRKPDDNDVRNARSRQAKKISNLINRYANTLENKSHGKNLLHKLLVEDRIQIVDIRDVDTDENATSKKDKAN</sequence>
<organism evidence="2 3">
    <name type="scientific">Apilactobacillus kunkeei DSM 12361 = ATCC 700308</name>
    <dbReference type="NCBI Taxonomy" id="1423768"/>
    <lineage>
        <taxon>Bacteria</taxon>
        <taxon>Bacillati</taxon>
        <taxon>Bacillota</taxon>
        <taxon>Bacilli</taxon>
        <taxon>Lactobacillales</taxon>
        <taxon>Lactobacillaceae</taxon>
        <taxon>Apilactobacillus</taxon>
    </lineage>
</organism>
<feature type="coiled-coil region" evidence="1">
    <location>
        <begin position="109"/>
        <end position="137"/>
    </location>
</feature>
<dbReference type="InterPro" id="IPR025935">
    <property type="entry name" value="AbiH"/>
</dbReference>
<dbReference type="Pfam" id="PF14253">
    <property type="entry name" value="AbiH"/>
    <property type="match status" value="1"/>
</dbReference>